<sequence length="150" mass="16920">MAAPISQLLQEQSTNVTHYTGLTTGTDKKWAKAFHPITKLLVHTSVGEDGQTVFANWGALQSPLADDDLRMSQVGYRPNARRWRLDAEEDCGAWFHTEVSNITLAAWNGSQLYALSHQRLKKVPLVIGEWERNILDFWTWQSGRPGDKGN</sequence>
<proteinExistence type="predicted"/>
<dbReference type="Proteomes" id="UP000078237">
    <property type="component" value="Unassembled WGS sequence"/>
</dbReference>
<gene>
    <name evidence="1" type="ORF">MMYC01_205567</name>
</gene>
<comment type="caution">
    <text evidence="1">The sequence shown here is derived from an EMBL/GenBank/DDBJ whole genome shotgun (WGS) entry which is preliminary data.</text>
</comment>
<dbReference type="EMBL" id="LCTW02000165">
    <property type="protein sequence ID" value="KXX77351.1"/>
    <property type="molecule type" value="Genomic_DNA"/>
</dbReference>
<keyword evidence="2" id="KW-1185">Reference proteome</keyword>
<evidence type="ECO:0000313" key="2">
    <source>
        <dbReference type="Proteomes" id="UP000078237"/>
    </source>
</evidence>
<name>A0A175W1N4_9PEZI</name>
<dbReference type="OrthoDB" id="5237031at2759"/>
<organism evidence="1 2">
    <name type="scientific">Madurella mycetomatis</name>
    <dbReference type="NCBI Taxonomy" id="100816"/>
    <lineage>
        <taxon>Eukaryota</taxon>
        <taxon>Fungi</taxon>
        <taxon>Dikarya</taxon>
        <taxon>Ascomycota</taxon>
        <taxon>Pezizomycotina</taxon>
        <taxon>Sordariomycetes</taxon>
        <taxon>Sordariomycetidae</taxon>
        <taxon>Sordariales</taxon>
        <taxon>Sordariales incertae sedis</taxon>
        <taxon>Madurella</taxon>
    </lineage>
</organism>
<protein>
    <submittedName>
        <fullName evidence="1">Uncharacterized protein</fullName>
    </submittedName>
</protein>
<evidence type="ECO:0000313" key="1">
    <source>
        <dbReference type="EMBL" id="KXX77351.1"/>
    </source>
</evidence>
<dbReference type="VEuPathDB" id="FungiDB:MMYC01_205567"/>
<reference evidence="1 2" key="1">
    <citation type="journal article" date="2016" name="Genome Announc.">
        <title>Genome Sequence of Madurella mycetomatis mm55, Isolated from a Human Mycetoma Case in Sudan.</title>
        <authorList>
            <person name="Smit S."/>
            <person name="Derks M.F."/>
            <person name="Bervoets S."/>
            <person name="Fahal A."/>
            <person name="van Leeuwen W."/>
            <person name="van Belkum A."/>
            <person name="van de Sande W.W."/>
        </authorList>
    </citation>
    <scope>NUCLEOTIDE SEQUENCE [LARGE SCALE GENOMIC DNA]</scope>
    <source>
        <strain evidence="2">mm55</strain>
    </source>
</reference>
<dbReference type="AlphaFoldDB" id="A0A175W1N4"/>
<accession>A0A175W1N4</accession>